<comment type="subcellular location">
    <subcellularLocation>
        <location evidence="10">Cell outer membrane</location>
        <topology evidence="10">Multi-pass membrane protein</topology>
    </subcellularLocation>
</comment>
<dbReference type="OrthoDB" id="7801681at2"/>
<proteinExistence type="inferred from homology"/>
<keyword evidence="5 10" id="KW-0732">Signal</keyword>
<keyword evidence="3 10" id="KW-1134">Transmembrane beta strand</keyword>
<evidence type="ECO:0000256" key="9">
    <source>
        <dbReference type="ARBA" id="ARBA00023237"/>
    </source>
</evidence>
<keyword evidence="4 10" id="KW-0812">Transmembrane</keyword>
<evidence type="ECO:0000256" key="3">
    <source>
        <dbReference type="ARBA" id="ARBA00022452"/>
    </source>
</evidence>
<feature type="signal peptide" evidence="10">
    <location>
        <begin position="1"/>
        <end position="22"/>
    </location>
</feature>
<name>A0A084UCB2_9HYPH</name>
<dbReference type="GO" id="GO:0009279">
    <property type="term" value="C:cell outer membrane"/>
    <property type="evidence" value="ECO:0007669"/>
    <property type="project" value="UniProtKB-SubCell"/>
</dbReference>
<evidence type="ECO:0000313" key="12">
    <source>
        <dbReference type="Proteomes" id="UP000053675"/>
    </source>
</evidence>
<evidence type="ECO:0000256" key="8">
    <source>
        <dbReference type="ARBA" id="ARBA00023136"/>
    </source>
</evidence>
<dbReference type="Proteomes" id="UP000053675">
    <property type="component" value="Unassembled WGS sequence"/>
</dbReference>
<dbReference type="AlphaFoldDB" id="A0A084UCB2"/>
<evidence type="ECO:0000256" key="5">
    <source>
        <dbReference type="ARBA" id="ARBA00022729"/>
    </source>
</evidence>
<dbReference type="Pfam" id="PF02530">
    <property type="entry name" value="Porin_2"/>
    <property type="match status" value="1"/>
</dbReference>
<evidence type="ECO:0000256" key="10">
    <source>
        <dbReference type="RuleBase" id="RU364005"/>
    </source>
</evidence>
<comment type="domain">
    <text evidence="10">Consists of 16-stranded beta-barrel sheets, with large surface-exposed loops, that form a transmembrane pore at the center of each barrel. The pore is partially ocluded by a peptide loop that folds into the pore lumen.</text>
</comment>
<dbReference type="EMBL" id="JMQM01000001">
    <property type="protein sequence ID" value="KFB10598.1"/>
    <property type="molecule type" value="Genomic_DNA"/>
</dbReference>
<comment type="function">
    <text evidence="10">Forms passive diffusion pores that allow small molecular weight hydrophilic materials across the outer membrane.</text>
</comment>
<dbReference type="STRING" id="472175.EL18_01636"/>
<reference evidence="11 12" key="1">
    <citation type="submission" date="2014-05" db="EMBL/GenBank/DDBJ databases">
        <title>Draft Genome Sequence of Nitratireductor basaltis Strain UMTGB225, A Marine Bacterium Isolated from Green Barrel Tunicate.</title>
        <authorList>
            <person name="Gan H.Y."/>
        </authorList>
    </citation>
    <scope>NUCLEOTIDE SEQUENCE [LARGE SCALE GENOMIC DNA]</scope>
    <source>
        <strain evidence="11 12">UMTGB225</strain>
    </source>
</reference>
<evidence type="ECO:0000256" key="7">
    <source>
        <dbReference type="ARBA" id="ARBA00023114"/>
    </source>
</evidence>
<feature type="chain" id="PRO_5009359915" description="Porin" evidence="10">
    <location>
        <begin position="23"/>
        <end position="353"/>
    </location>
</feature>
<accession>A0A084UCB2</accession>
<keyword evidence="6 10" id="KW-0406">Ion transport</keyword>
<dbReference type="GO" id="GO:0006811">
    <property type="term" value="P:monoatomic ion transport"/>
    <property type="evidence" value="ECO:0007669"/>
    <property type="project" value="UniProtKB-KW"/>
</dbReference>
<gene>
    <name evidence="11" type="ORF">EL18_01636</name>
</gene>
<keyword evidence="2 10" id="KW-0813">Transport</keyword>
<evidence type="ECO:0000256" key="4">
    <source>
        <dbReference type="ARBA" id="ARBA00022692"/>
    </source>
</evidence>
<comment type="similarity">
    <text evidence="1 10">Belongs to the alphaproteobacteria porin family.</text>
</comment>
<dbReference type="InterPro" id="IPR003684">
    <property type="entry name" value="Porin_alphabac"/>
</dbReference>
<dbReference type="GO" id="GO:0015288">
    <property type="term" value="F:porin activity"/>
    <property type="evidence" value="ECO:0007669"/>
    <property type="project" value="UniProtKB-KW"/>
</dbReference>
<keyword evidence="9 10" id="KW-0998">Cell outer membrane</keyword>
<sequence>MKFKSLLLGSAVAVVAVSGAQAADAPVVIYPEPVAEPMEYVRVCDVYGAGFFYIPGTETCLKIGGYVRYQIDWADNDDGWKKLARGSITLDARTETEYGTLGGFIEVRGDAYSGYQGINLEDPAYDPIDSAVASVFRGVYLQQAIISLGGLSMGLSDTLYDAGLSGEFDSGGGDLVHFMRYTYDAANGMYASLALEEADYDYDYTPNVVANVGLAQGWGTLNLWGAYDATAEEFGVKAIATMRAMDAISLELMGTYESGQNFYSVSHDGSSGGYEYSAGAYAKYDFSPRASFGLGGQYFMSNHLTGADDYAVGAVLDYAIVKDFNTKIAVNYFDGDSVDEGYLKGFVRFQRNF</sequence>
<keyword evidence="7 10" id="KW-0626">Porin</keyword>
<evidence type="ECO:0000256" key="1">
    <source>
        <dbReference type="ARBA" id="ARBA00009521"/>
    </source>
</evidence>
<keyword evidence="12" id="KW-1185">Reference proteome</keyword>
<dbReference type="GO" id="GO:0046930">
    <property type="term" value="C:pore complex"/>
    <property type="evidence" value="ECO:0007669"/>
    <property type="project" value="UniProtKB-KW"/>
</dbReference>
<evidence type="ECO:0000256" key="6">
    <source>
        <dbReference type="ARBA" id="ARBA00023065"/>
    </source>
</evidence>
<evidence type="ECO:0000256" key="2">
    <source>
        <dbReference type="ARBA" id="ARBA00022448"/>
    </source>
</evidence>
<evidence type="ECO:0000313" key="11">
    <source>
        <dbReference type="EMBL" id="KFB10598.1"/>
    </source>
</evidence>
<keyword evidence="8 10" id="KW-0472">Membrane</keyword>
<dbReference type="SUPFAM" id="SSF56935">
    <property type="entry name" value="Porins"/>
    <property type="match status" value="1"/>
</dbReference>
<organism evidence="11 12">
    <name type="scientific">Nitratireductor basaltis</name>
    <dbReference type="NCBI Taxonomy" id="472175"/>
    <lineage>
        <taxon>Bacteria</taxon>
        <taxon>Pseudomonadati</taxon>
        <taxon>Pseudomonadota</taxon>
        <taxon>Alphaproteobacteria</taxon>
        <taxon>Hyphomicrobiales</taxon>
        <taxon>Phyllobacteriaceae</taxon>
        <taxon>Nitratireductor</taxon>
    </lineage>
</organism>
<dbReference type="PATRIC" id="fig|472175.3.peg.1644"/>
<dbReference type="RefSeq" id="WP_036481614.1">
    <property type="nucleotide sequence ID" value="NZ_JMQM01000001.1"/>
</dbReference>
<dbReference type="eggNOG" id="COG3203">
    <property type="taxonomic scope" value="Bacteria"/>
</dbReference>
<protein>
    <recommendedName>
        <fullName evidence="10">Porin</fullName>
    </recommendedName>
</protein>
<comment type="caution">
    <text evidence="11">The sequence shown here is derived from an EMBL/GenBank/DDBJ whole genome shotgun (WGS) entry which is preliminary data.</text>
</comment>